<protein>
    <submittedName>
        <fullName evidence="1">Uncharacterized protein</fullName>
    </submittedName>
</protein>
<reference evidence="2" key="1">
    <citation type="submission" date="2008-04" db="EMBL/GenBank/DDBJ databases">
        <title>Complete sequence of chromosome 3 of Burkholderia ambifaria MC40-6.</title>
        <authorList>
            <person name="Copeland A."/>
            <person name="Lucas S."/>
            <person name="Lapidus A."/>
            <person name="Glavina del Rio T."/>
            <person name="Dalin E."/>
            <person name="Tice H."/>
            <person name="Pitluck S."/>
            <person name="Chain P."/>
            <person name="Malfatti S."/>
            <person name="Shin M."/>
            <person name="Vergez L."/>
            <person name="Lang D."/>
            <person name="Schmutz J."/>
            <person name="Larimer F."/>
            <person name="Land M."/>
            <person name="Hauser L."/>
            <person name="Kyrpides N."/>
            <person name="Lykidis A."/>
            <person name="Ramette A."/>
            <person name="Konstantinidis K."/>
            <person name="Tiedje J."/>
            <person name="Richardson P."/>
        </authorList>
    </citation>
    <scope>NUCLEOTIDE SEQUENCE [LARGE SCALE GENOMIC DNA]</scope>
    <source>
        <strain evidence="2">MC40-6</strain>
    </source>
</reference>
<dbReference type="AlphaFoldDB" id="B1Z4H4"/>
<dbReference type="EMBL" id="CP001027">
    <property type="protein sequence ID" value="ACB68637.1"/>
    <property type="molecule type" value="Genomic_DNA"/>
</dbReference>
<gene>
    <name evidence="1" type="ordered locus">BamMC406_6203</name>
</gene>
<accession>B1Z4H4</accession>
<evidence type="ECO:0000313" key="2">
    <source>
        <dbReference type="Proteomes" id="UP000001680"/>
    </source>
</evidence>
<dbReference type="Proteomes" id="UP000001680">
    <property type="component" value="Chromosome 3"/>
</dbReference>
<dbReference type="HOGENOM" id="CLU_3059253_0_0_4"/>
<dbReference type="RefSeq" id="WP_012372526.1">
    <property type="nucleotide sequence ID" value="NC_010557.1"/>
</dbReference>
<proteinExistence type="predicted"/>
<name>B1Z4H4_BURA4</name>
<sequence>MTLIANLDGAGALYRLCFVTGLPLDEQCGAGWADVPCQNVGRVHHPGFSRRYR</sequence>
<evidence type="ECO:0000313" key="1">
    <source>
        <dbReference type="EMBL" id="ACB68637.1"/>
    </source>
</evidence>
<dbReference type="KEGG" id="bac:BamMC406_6203"/>
<organism evidence="1 2">
    <name type="scientific">Burkholderia ambifaria (strain MC40-6)</name>
    <dbReference type="NCBI Taxonomy" id="398577"/>
    <lineage>
        <taxon>Bacteria</taxon>
        <taxon>Pseudomonadati</taxon>
        <taxon>Pseudomonadota</taxon>
        <taxon>Betaproteobacteria</taxon>
        <taxon>Burkholderiales</taxon>
        <taxon>Burkholderiaceae</taxon>
        <taxon>Burkholderia</taxon>
        <taxon>Burkholderia cepacia complex</taxon>
    </lineage>
</organism>